<evidence type="ECO:0000313" key="12">
    <source>
        <dbReference type="EMBL" id="MEP1058285.1"/>
    </source>
</evidence>
<dbReference type="Proteomes" id="UP001476950">
    <property type="component" value="Unassembled WGS sequence"/>
</dbReference>
<comment type="cofactor">
    <cofactor evidence="1">
        <name>Zn(2+)</name>
        <dbReference type="ChEBI" id="CHEBI:29105"/>
    </cofactor>
</comment>
<accession>A0ABV0KGG3</accession>
<keyword evidence="8 10" id="KW-1133">Transmembrane helix</keyword>
<feature type="transmembrane region" description="Helical" evidence="10">
    <location>
        <begin position="30"/>
        <end position="49"/>
    </location>
</feature>
<evidence type="ECO:0000256" key="6">
    <source>
        <dbReference type="ARBA" id="ARBA00022801"/>
    </source>
</evidence>
<keyword evidence="4 12" id="KW-0645">Protease</keyword>
<dbReference type="CDD" id="cd06160">
    <property type="entry name" value="S2P-M50_like_2"/>
    <property type="match status" value="1"/>
</dbReference>
<evidence type="ECO:0000256" key="4">
    <source>
        <dbReference type="ARBA" id="ARBA00022670"/>
    </source>
</evidence>
<keyword evidence="6" id="KW-0378">Hydrolase</keyword>
<dbReference type="GO" id="GO:0006508">
    <property type="term" value="P:proteolysis"/>
    <property type="evidence" value="ECO:0007669"/>
    <property type="project" value="UniProtKB-KW"/>
</dbReference>
<keyword evidence="13" id="KW-1185">Reference proteome</keyword>
<dbReference type="InterPro" id="IPR044838">
    <property type="entry name" value="EGY1-like"/>
</dbReference>
<feature type="domain" description="Peptidase M50" evidence="11">
    <location>
        <begin position="254"/>
        <end position="427"/>
    </location>
</feature>
<name>A0ABV0KGG3_9CYAN</name>
<dbReference type="Pfam" id="PF02163">
    <property type="entry name" value="Peptidase_M50"/>
    <property type="match status" value="1"/>
</dbReference>
<dbReference type="InterPro" id="IPR008915">
    <property type="entry name" value="Peptidase_M50"/>
</dbReference>
<evidence type="ECO:0000256" key="5">
    <source>
        <dbReference type="ARBA" id="ARBA00022692"/>
    </source>
</evidence>
<feature type="transmembrane region" description="Helical" evidence="10">
    <location>
        <begin position="357"/>
        <end position="377"/>
    </location>
</feature>
<evidence type="ECO:0000256" key="10">
    <source>
        <dbReference type="SAM" id="Phobius"/>
    </source>
</evidence>
<dbReference type="GO" id="GO:0008233">
    <property type="term" value="F:peptidase activity"/>
    <property type="evidence" value="ECO:0007669"/>
    <property type="project" value="UniProtKB-KW"/>
</dbReference>
<evidence type="ECO:0000256" key="1">
    <source>
        <dbReference type="ARBA" id="ARBA00001947"/>
    </source>
</evidence>
<evidence type="ECO:0000256" key="7">
    <source>
        <dbReference type="ARBA" id="ARBA00022946"/>
    </source>
</evidence>
<proteinExistence type="inferred from homology"/>
<organism evidence="12 13">
    <name type="scientific">Stenomitos frigidus AS-A4</name>
    <dbReference type="NCBI Taxonomy" id="2933935"/>
    <lineage>
        <taxon>Bacteria</taxon>
        <taxon>Bacillati</taxon>
        <taxon>Cyanobacteriota</taxon>
        <taxon>Cyanophyceae</taxon>
        <taxon>Leptolyngbyales</taxon>
        <taxon>Leptolyngbyaceae</taxon>
        <taxon>Stenomitos</taxon>
    </lineage>
</organism>
<evidence type="ECO:0000256" key="2">
    <source>
        <dbReference type="ARBA" id="ARBA00004141"/>
    </source>
</evidence>
<evidence type="ECO:0000256" key="3">
    <source>
        <dbReference type="ARBA" id="ARBA00007931"/>
    </source>
</evidence>
<keyword evidence="5 10" id="KW-0812">Transmembrane</keyword>
<evidence type="ECO:0000259" key="11">
    <source>
        <dbReference type="Pfam" id="PF02163"/>
    </source>
</evidence>
<dbReference type="RefSeq" id="WP_190455056.1">
    <property type="nucleotide sequence ID" value="NZ_JAMPLM010000004.1"/>
</dbReference>
<evidence type="ECO:0000256" key="8">
    <source>
        <dbReference type="ARBA" id="ARBA00022989"/>
    </source>
</evidence>
<dbReference type="PANTHER" id="PTHR31412">
    <property type="entry name" value="ZINC METALLOPROTEASE EGY1"/>
    <property type="match status" value="1"/>
</dbReference>
<feature type="transmembrane region" description="Helical" evidence="10">
    <location>
        <begin position="245"/>
        <end position="263"/>
    </location>
</feature>
<dbReference type="EMBL" id="JAMPLM010000004">
    <property type="protein sequence ID" value="MEP1058285.1"/>
    <property type="molecule type" value="Genomic_DNA"/>
</dbReference>
<comment type="subcellular location">
    <subcellularLocation>
        <location evidence="2">Membrane</location>
        <topology evidence="2">Multi-pass membrane protein</topology>
    </subcellularLocation>
</comment>
<comment type="caution">
    <text evidence="12">The sequence shown here is derived from an EMBL/GenBank/DDBJ whole genome shotgun (WGS) entry which is preliminary data.</text>
</comment>
<feature type="transmembrane region" description="Helical" evidence="10">
    <location>
        <begin position="433"/>
        <end position="455"/>
    </location>
</feature>
<feature type="transmembrane region" description="Helical" evidence="10">
    <location>
        <begin position="215"/>
        <end position="233"/>
    </location>
</feature>
<sequence length="501" mass="54617">MNPLLLLVLLGLITYFIVRRVAGVTRTPVWLLWLVAMAPAIVSSGWVLVKGKPMPSQLILLLSAVCLLLYWFLIQRNRLSSPPVNSSVAEGEGQPTEVTKEAVTIPALPRPIDKAEETTLQNCFPWSVYYLQNVEYRPQAIVCRGQLRSKPEVAYQTIQENVAEQFGDRFYVVFQEGANQKPFFVLVPNPQAQGAADANGLPGAKPRKQTVARPFLAIGLFLATFFTTTLAWLDLEKQTVQLSPATLVTGLPYAFTLMTILGIHELGHYLAARRYKIQATLPYFIPVIPIPLFPFGTFGAFIQIRSPIPHRRALFDVGIAGPLSGFVVALPLLLWGLAHSEVVDLPEKLEAFNLQALNPNFSLLLALLSKLALGGALTAGSGLDLHPVAVASCLGIVVTAFNLMPVGQLDGGHIVHAMFGQRVGTAIGQISRLLLLLLSLVQSHLLVWAVLLFLMPASDEPALNDVTELDNRRDLWGILALGLLVLIILPLPAGLGKLLNL</sequence>
<evidence type="ECO:0000313" key="13">
    <source>
        <dbReference type="Proteomes" id="UP001476950"/>
    </source>
</evidence>
<feature type="transmembrane region" description="Helical" evidence="10">
    <location>
        <begin position="314"/>
        <end position="337"/>
    </location>
</feature>
<feature type="transmembrane region" description="Helical" evidence="10">
    <location>
        <begin position="56"/>
        <end position="74"/>
    </location>
</feature>
<keyword evidence="9 10" id="KW-0472">Membrane</keyword>
<comment type="similarity">
    <text evidence="3">Belongs to the peptidase M50B family.</text>
</comment>
<dbReference type="PANTHER" id="PTHR31412:SF0">
    <property type="entry name" value="ZINC METALLOPROTEASE EGY1, CHLOROPLASTIC-RELATED"/>
    <property type="match status" value="1"/>
</dbReference>
<keyword evidence="7" id="KW-0809">Transit peptide</keyword>
<feature type="transmembrane region" description="Helical" evidence="10">
    <location>
        <begin position="475"/>
        <end position="495"/>
    </location>
</feature>
<protein>
    <submittedName>
        <fullName evidence="12">Site-2 protease family protein</fullName>
    </submittedName>
</protein>
<feature type="transmembrane region" description="Helical" evidence="10">
    <location>
        <begin position="283"/>
        <end position="302"/>
    </location>
</feature>
<reference evidence="12 13" key="1">
    <citation type="submission" date="2022-04" db="EMBL/GenBank/DDBJ databases">
        <title>Positive selection, recombination, and allopatry shape intraspecific diversity of widespread and dominant cyanobacteria.</title>
        <authorList>
            <person name="Wei J."/>
            <person name="Shu W."/>
            <person name="Hu C."/>
        </authorList>
    </citation>
    <scope>NUCLEOTIDE SEQUENCE [LARGE SCALE GENOMIC DNA]</scope>
    <source>
        <strain evidence="12 13">AS-A4</strain>
    </source>
</reference>
<gene>
    <name evidence="12" type="ORF">NDI38_07505</name>
</gene>
<evidence type="ECO:0000256" key="9">
    <source>
        <dbReference type="ARBA" id="ARBA00023136"/>
    </source>
</evidence>